<dbReference type="Gene3D" id="3.10.580.10">
    <property type="entry name" value="CBS-domain"/>
    <property type="match status" value="1"/>
</dbReference>
<dbReference type="SUPFAM" id="SSF54631">
    <property type="entry name" value="CBS-domain pair"/>
    <property type="match status" value="1"/>
</dbReference>
<dbReference type="InterPro" id="IPR000644">
    <property type="entry name" value="CBS_dom"/>
</dbReference>
<dbReference type="InterPro" id="IPR007065">
    <property type="entry name" value="HPP"/>
</dbReference>
<dbReference type="Pfam" id="PF04982">
    <property type="entry name" value="TM_HPP"/>
    <property type="match status" value="1"/>
</dbReference>
<dbReference type="Pfam" id="PF00571">
    <property type="entry name" value="CBS"/>
    <property type="match status" value="2"/>
</dbReference>
<accession>A0A4R2N8E1</accession>
<proteinExistence type="predicted"/>
<evidence type="ECO:0000256" key="2">
    <source>
        <dbReference type="SAM" id="Phobius"/>
    </source>
</evidence>
<dbReference type="InterPro" id="IPR046342">
    <property type="entry name" value="CBS_dom_sf"/>
</dbReference>
<dbReference type="EMBL" id="SLXH01000013">
    <property type="protein sequence ID" value="TCP17244.1"/>
    <property type="molecule type" value="Genomic_DNA"/>
</dbReference>
<reference evidence="4 5" key="1">
    <citation type="submission" date="2019-03" db="EMBL/GenBank/DDBJ databases">
        <title>Genomic Encyclopedia of Type Strains, Phase IV (KMG-IV): sequencing the most valuable type-strain genomes for metagenomic binning, comparative biology and taxonomic classification.</title>
        <authorList>
            <person name="Goeker M."/>
        </authorList>
    </citation>
    <scope>NUCLEOTIDE SEQUENCE [LARGE SCALE GENOMIC DNA]</scope>
    <source>
        <strain evidence="4 5">DSM 1837</strain>
    </source>
</reference>
<feature type="domain" description="CBS" evidence="3">
    <location>
        <begin position="270"/>
        <end position="326"/>
    </location>
</feature>
<dbReference type="Proteomes" id="UP000295182">
    <property type="component" value="Unassembled WGS sequence"/>
</dbReference>
<protein>
    <submittedName>
        <fullName evidence="4">CBS domain-containing membrane protein</fullName>
    </submittedName>
</protein>
<feature type="transmembrane region" description="Helical" evidence="2">
    <location>
        <begin position="60"/>
        <end position="82"/>
    </location>
</feature>
<keyword evidence="1" id="KW-0129">CBS domain</keyword>
<evidence type="ECO:0000313" key="5">
    <source>
        <dbReference type="Proteomes" id="UP000295182"/>
    </source>
</evidence>
<feature type="transmembrane region" description="Helical" evidence="2">
    <location>
        <begin position="140"/>
        <end position="158"/>
    </location>
</feature>
<evidence type="ECO:0000313" key="4">
    <source>
        <dbReference type="EMBL" id="TCP17244.1"/>
    </source>
</evidence>
<dbReference type="InterPro" id="IPR058581">
    <property type="entry name" value="TM_HPP"/>
</dbReference>
<feature type="transmembrane region" description="Helical" evidence="2">
    <location>
        <begin position="113"/>
        <end position="133"/>
    </location>
</feature>
<keyword evidence="2" id="KW-1133">Transmembrane helix</keyword>
<dbReference type="SMART" id="SM00116">
    <property type="entry name" value="CBS"/>
    <property type="match status" value="2"/>
</dbReference>
<feature type="domain" description="CBS" evidence="3">
    <location>
        <begin position="350"/>
        <end position="406"/>
    </location>
</feature>
<dbReference type="AlphaFoldDB" id="A0A4R2N8E1"/>
<keyword evidence="5" id="KW-1185">Reference proteome</keyword>
<comment type="caution">
    <text evidence="4">The sequence shown here is derived from an EMBL/GenBank/DDBJ whole genome shotgun (WGS) entry which is preliminary data.</text>
</comment>
<dbReference type="PANTHER" id="PTHR33741">
    <property type="entry name" value="TRANSMEMBRANE PROTEIN DDB_G0269096-RELATED"/>
    <property type="match status" value="1"/>
</dbReference>
<name>A0A4R2N8E1_9BURK</name>
<keyword evidence="2" id="KW-0812">Transmembrane</keyword>
<evidence type="ECO:0000256" key="1">
    <source>
        <dbReference type="PROSITE-ProRule" id="PRU00703"/>
    </source>
</evidence>
<organism evidence="4 5">
    <name type="scientific">Simplicispira metamorpha</name>
    <dbReference type="NCBI Taxonomy" id="80881"/>
    <lineage>
        <taxon>Bacteria</taxon>
        <taxon>Pseudomonadati</taxon>
        <taxon>Pseudomonadota</taxon>
        <taxon>Betaproteobacteria</taxon>
        <taxon>Burkholderiales</taxon>
        <taxon>Comamonadaceae</taxon>
        <taxon>Simplicispira</taxon>
    </lineage>
</organism>
<feature type="transmembrane region" description="Helical" evidence="2">
    <location>
        <begin position="178"/>
        <end position="197"/>
    </location>
</feature>
<sequence length="409" mass="43209">MGAPMIAPLAVALAPFCFISMPLPDPLLPPRSLSFAHSVWLWLQRFWPAPVGITVREGLRMAIGMACGMLLVAWLGHGWGALTGLQGPWLLASLGASAVLVFGMPSSPLSQPWPVLAGSLLSMWVGVASAVLVPDGAWAGALAVAVSVAVMLPLRCLHPPGAALALSMVLNPQQAAQLHGWTVPVTLLALLAVGMLYNNLTGRRYPHAQSAPEVAPRGPGAFTSADLDAALSHYNGVLDVSRADLEGLLHLAGRAAFARTLGDLRCEDIMSQPALSVEAAVSLKDAQALMRSERVKALPVVDDQRQVCGIVTVADFMRLARTDAPEGLGQRLRSLVRGRSTQPTLVGQIMSQPVQTAQTGQLVMELVPLFSQGGHHHIPILDDRQRLVGIVTQTDLVRALAGALQVPQA</sequence>
<dbReference type="PROSITE" id="PS51371">
    <property type="entry name" value="CBS"/>
    <property type="match status" value="2"/>
</dbReference>
<keyword evidence="2" id="KW-0472">Membrane</keyword>
<dbReference type="CDD" id="cd04600">
    <property type="entry name" value="CBS_pair_HPP_assoc"/>
    <property type="match status" value="1"/>
</dbReference>
<evidence type="ECO:0000259" key="3">
    <source>
        <dbReference type="PROSITE" id="PS51371"/>
    </source>
</evidence>
<dbReference type="PANTHER" id="PTHR33741:SF5">
    <property type="entry name" value="TRANSMEMBRANE PROTEIN DDB_G0269096-RELATED"/>
    <property type="match status" value="1"/>
</dbReference>
<gene>
    <name evidence="4" type="ORF">EV674_1138</name>
</gene>